<name>A0ABV4EV13_BRAEL</name>
<sequence>MELAGVALPDTTPGGSFKRAACLAAEAEAQGALLIEKLKLTIKKLRHEQFGQSSERRALLEQLELKLAKVEETAAQARAFADHVAAYPAAMK</sequence>
<dbReference type="Proteomes" id="UP001565471">
    <property type="component" value="Unassembled WGS sequence"/>
</dbReference>
<organism evidence="3 4">
    <name type="scientific">Bradyrhizobium elkanii</name>
    <dbReference type="NCBI Taxonomy" id="29448"/>
    <lineage>
        <taxon>Bacteria</taxon>
        <taxon>Pseudomonadati</taxon>
        <taxon>Pseudomonadota</taxon>
        <taxon>Alphaproteobacteria</taxon>
        <taxon>Hyphomicrobiales</taxon>
        <taxon>Nitrobacteraceae</taxon>
        <taxon>Bradyrhizobium</taxon>
    </lineage>
</organism>
<gene>
    <name evidence="3" type="ORF">ABIF29_001426</name>
</gene>
<keyword evidence="3" id="KW-0418">Kinase</keyword>
<dbReference type="GO" id="GO:0016301">
    <property type="term" value="F:kinase activity"/>
    <property type="evidence" value="ECO:0007669"/>
    <property type="project" value="UniProtKB-KW"/>
</dbReference>
<keyword evidence="1" id="KW-0175">Coiled coil</keyword>
<reference evidence="3 4" key="1">
    <citation type="submission" date="2024-07" db="EMBL/GenBank/DDBJ databases">
        <title>Genomic Encyclopedia of Type Strains, Phase V (KMG-V): Genome sequencing to study the core and pangenomes of soil and plant-associated prokaryotes.</title>
        <authorList>
            <person name="Whitman W."/>
        </authorList>
    </citation>
    <scope>NUCLEOTIDE SEQUENCE [LARGE SCALE GENOMIC DNA]</scope>
    <source>
        <strain evidence="3 4">USDA 415</strain>
    </source>
</reference>
<dbReference type="InterPro" id="IPR024463">
    <property type="entry name" value="Transposase_TnpC_homeodom"/>
</dbReference>
<dbReference type="EMBL" id="JBGBZA010000002">
    <property type="protein sequence ID" value="MEY9314627.1"/>
    <property type="molecule type" value="Genomic_DNA"/>
</dbReference>
<keyword evidence="3" id="KW-0808">Transferase</keyword>
<keyword evidence="4" id="KW-1185">Reference proteome</keyword>
<feature type="domain" description="Transposase TnpC homeodomain" evidence="2">
    <location>
        <begin position="38"/>
        <end position="79"/>
    </location>
</feature>
<comment type="caution">
    <text evidence="3">The sequence shown here is derived from an EMBL/GenBank/DDBJ whole genome shotgun (WGS) entry which is preliminary data.</text>
</comment>
<accession>A0ABV4EV13</accession>
<proteinExistence type="predicted"/>
<evidence type="ECO:0000313" key="3">
    <source>
        <dbReference type="EMBL" id="MEY9314627.1"/>
    </source>
</evidence>
<protein>
    <submittedName>
        <fullName evidence="3">Dephospho-CoA kinase</fullName>
    </submittedName>
</protein>
<evidence type="ECO:0000313" key="4">
    <source>
        <dbReference type="Proteomes" id="UP001565471"/>
    </source>
</evidence>
<evidence type="ECO:0000259" key="2">
    <source>
        <dbReference type="Pfam" id="PF13007"/>
    </source>
</evidence>
<feature type="coiled-coil region" evidence="1">
    <location>
        <begin position="53"/>
        <end position="80"/>
    </location>
</feature>
<dbReference type="Pfam" id="PF13007">
    <property type="entry name" value="LZ_Tnp_IS66"/>
    <property type="match status" value="1"/>
</dbReference>
<evidence type="ECO:0000256" key="1">
    <source>
        <dbReference type="SAM" id="Coils"/>
    </source>
</evidence>